<dbReference type="EC" id="2.7.7.6" evidence="2 11"/>
<organism evidence="14 15">
    <name type="scientific">Corynebacterium singulare</name>
    <dbReference type="NCBI Taxonomy" id="161899"/>
    <lineage>
        <taxon>Bacteria</taxon>
        <taxon>Bacillati</taxon>
        <taxon>Actinomycetota</taxon>
        <taxon>Actinomycetes</taxon>
        <taxon>Mycobacteriales</taxon>
        <taxon>Corynebacteriaceae</taxon>
        <taxon>Corynebacterium</taxon>
    </lineage>
</organism>
<evidence type="ECO:0000256" key="8">
    <source>
        <dbReference type="ARBA" id="ARBA00032524"/>
    </source>
</evidence>
<dbReference type="Pfam" id="PF03118">
    <property type="entry name" value="RNA_pol_A_CTD"/>
    <property type="match status" value="1"/>
</dbReference>
<dbReference type="SUPFAM" id="SSF55257">
    <property type="entry name" value="RBP11-like subunits of RNA polymerase"/>
    <property type="match status" value="1"/>
</dbReference>
<keyword evidence="5 11" id="KW-0808">Transferase</keyword>
<feature type="region of interest" description="Alpha C-terminal domain (alpha-CTD)" evidence="11">
    <location>
        <begin position="240"/>
        <end position="336"/>
    </location>
</feature>
<dbReference type="InterPro" id="IPR011260">
    <property type="entry name" value="RNAP_asu_C"/>
</dbReference>
<dbReference type="SUPFAM" id="SSF47789">
    <property type="entry name" value="C-terminal domain of RNA polymerase alpha subunit"/>
    <property type="match status" value="1"/>
</dbReference>
<evidence type="ECO:0000256" key="7">
    <source>
        <dbReference type="ARBA" id="ARBA00023163"/>
    </source>
</evidence>
<evidence type="ECO:0000256" key="4">
    <source>
        <dbReference type="ARBA" id="ARBA00022478"/>
    </source>
</evidence>
<dbReference type="Pfam" id="PF01193">
    <property type="entry name" value="RNA_pol_L"/>
    <property type="match status" value="1"/>
</dbReference>
<dbReference type="GO" id="GO:0000428">
    <property type="term" value="C:DNA-directed RNA polymerase complex"/>
    <property type="evidence" value="ECO:0007669"/>
    <property type="project" value="UniProtKB-KW"/>
</dbReference>
<name>A0ABS9PUD6_9CORY</name>
<dbReference type="InterPro" id="IPR036643">
    <property type="entry name" value="RNApol_insert_sf"/>
</dbReference>
<evidence type="ECO:0000313" key="14">
    <source>
        <dbReference type="EMBL" id="MCG7276336.1"/>
    </source>
</evidence>
<feature type="region of interest" description="Disordered" evidence="12">
    <location>
        <begin position="308"/>
        <end position="336"/>
    </location>
</feature>
<sequence>MLISQRPQLTEEFIDSSRSKFVIEPLEPGFGYTLGNSLRRTLLSSIPGAAVTSIKIDGVLHEFTTINGVKEDVSEIILNVKGLVLSSDSDEPVVMYLSKEGPGEVTAGDIQPPAGVEIHNSDLHIASLNESAKLEMELVVERGRGYVPAAATSGEIGRIPVDQIYSPVLKVSYKVEATRVEQRTDFDKLIIDVETKNSISARDALASAGGTLVELFGLARELNTAAEGIEIGPSPQETEYIAAYSMPIEDLNFSVRSYNCLKRQEIHTVGELAERTESDLLDIRNFGQKSINEVKIKLANLGLALKDTPEDFDPTQLEGYDAETGDFKDPAAEDSE</sequence>
<dbReference type="CDD" id="cd06928">
    <property type="entry name" value="RNAP_alpha_NTD"/>
    <property type="match status" value="1"/>
</dbReference>
<evidence type="ECO:0000256" key="12">
    <source>
        <dbReference type="SAM" id="MobiDB-lite"/>
    </source>
</evidence>
<evidence type="ECO:0000256" key="10">
    <source>
        <dbReference type="ARBA" id="ARBA00048552"/>
    </source>
</evidence>
<dbReference type="InterPro" id="IPR011773">
    <property type="entry name" value="DNA-dir_RpoA"/>
</dbReference>
<comment type="caution">
    <text evidence="14">The sequence shown here is derived from an EMBL/GenBank/DDBJ whole genome shotgun (WGS) entry which is preliminary data.</text>
</comment>
<dbReference type="RefSeq" id="WP_239180378.1">
    <property type="nucleotide sequence ID" value="NZ_JAKRDF010000008.1"/>
</dbReference>
<evidence type="ECO:0000256" key="5">
    <source>
        <dbReference type="ARBA" id="ARBA00022679"/>
    </source>
</evidence>
<reference evidence="14 15" key="1">
    <citation type="submission" date="2022-02" db="EMBL/GenBank/DDBJ databases">
        <title>Uncovering new skin microbiome diversity through culturing and metagenomics.</title>
        <authorList>
            <person name="Conlan S."/>
            <person name="Deming C."/>
            <person name="Nisc Comparative Sequencing Program N."/>
            <person name="Segre J.A."/>
        </authorList>
    </citation>
    <scope>NUCLEOTIDE SEQUENCE [LARGE SCALE GENOMIC DNA]</scope>
    <source>
        <strain evidence="14 15">ACRQV</strain>
    </source>
</reference>
<dbReference type="NCBIfam" id="NF003519">
    <property type="entry name" value="PRK05182.2-5"/>
    <property type="match status" value="1"/>
</dbReference>
<dbReference type="EMBL" id="JAKRDF010000008">
    <property type="protein sequence ID" value="MCG7276336.1"/>
    <property type="molecule type" value="Genomic_DNA"/>
</dbReference>
<feature type="compositionally biased region" description="Basic and acidic residues" evidence="12">
    <location>
        <begin position="325"/>
        <end position="336"/>
    </location>
</feature>
<dbReference type="HAMAP" id="MF_00059">
    <property type="entry name" value="RNApol_bact_RpoA"/>
    <property type="match status" value="1"/>
</dbReference>
<comment type="function">
    <text evidence="11">DNA-dependent RNA polymerase catalyzes the transcription of DNA into RNA using the four ribonucleoside triphosphates as substrates.</text>
</comment>
<feature type="domain" description="DNA-directed RNA polymerase RpoA/D/Rpb3-type" evidence="13">
    <location>
        <begin position="18"/>
        <end position="222"/>
    </location>
</feature>
<evidence type="ECO:0000256" key="2">
    <source>
        <dbReference type="ARBA" id="ARBA00012418"/>
    </source>
</evidence>
<gene>
    <name evidence="11" type="primary">rpoA</name>
    <name evidence="14" type="ORF">MHK08_07620</name>
</gene>
<evidence type="ECO:0000259" key="13">
    <source>
        <dbReference type="SMART" id="SM00662"/>
    </source>
</evidence>
<proteinExistence type="inferred from homology"/>
<evidence type="ECO:0000256" key="3">
    <source>
        <dbReference type="ARBA" id="ARBA00015972"/>
    </source>
</evidence>
<evidence type="ECO:0000256" key="1">
    <source>
        <dbReference type="ARBA" id="ARBA00007123"/>
    </source>
</evidence>
<dbReference type="Gene3D" id="3.30.1360.10">
    <property type="entry name" value="RNA polymerase, RBP11-like subunit"/>
    <property type="match status" value="1"/>
</dbReference>
<comment type="subunit">
    <text evidence="11">Homodimer. The RNAP catalytic core consists of 2 alpha, 1 beta, 1 beta' and 1 omega subunit. When a sigma factor is associated with the core the holoenzyme is formed, which can initiate transcription.</text>
</comment>
<dbReference type="NCBIfam" id="NF003513">
    <property type="entry name" value="PRK05182.1-2"/>
    <property type="match status" value="1"/>
</dbReference>
<dbReference type="Pfam" id="PF01000">
    <property type="entry name" value="RNA_pol_A_bac"/>
    <property type="match status" value="1"/>
</dbReference>
<keyword evidence="15" id="KW-1185">Reference proteome</keyword>
<dbReference type="GO" id="GO:0003899">
    <property type="term" value="F:DNA-directed RNA polymerase activity"/>
    <property type="evidence" value="ECO:0007669"/>
    <property type="project" value="UniProtKB-EC"/>
</dbReference>
<evidence type="ECO:0000256" key="9">
    <source>
        <dbReference type="ARBA" id="ARBA00033070"/>
    </source>
</evidence>
<dbReference type="InterPro" id="IPR011263">
    <property type="entry name" value="DNA-dir_RNA_pol_RpoA/D/Rpb3"/>
</dbReference>
<dbReference type="Proteomes" id="UP001521911">
    <property type="component" value="Unassembled WGS sequence"/>
</dbReference>
<dbReference type="SUPFAM" id="SSF56553">
    <property type="entry name" value="Insert subdomain of RNA polymerase alpha subunit"/>
    <property type="match status" value="1"/>
</dbReference>
<keyword evidence="6 11" id="KW-0548">Nucleotidyltransferase</keyword>
<dbReference type="NCBIfam" id="TIGR02027">
    <property type="entry name" value="rpoA"/>
    <property type="match status" value="1"/>
</dbReference>
<accession>A0ABS9PUD6</accession>
<dbReference type="Gene3D" id="1.10.150.20">
    <property type="entry name" value="5' to 3' exonuclease, C-terminal subdomain"/>
    <property type="match status" value="1"/>
</dbReference>
<protein>
    <recommendedName>
        <fullName evidence="3 11">DNA-directed RNA polymerase subunit alpha</fullName>
        <shortName evidence="11">RNAP subunit alpha</shortName>
        <ecNumber evidence="2 11">2.7.7.6</ecNumber>
    </recommendedName>
    <alternativeName>
        <fullName evidence="9 11">RNA polymerase subunit alpha</fullName>
    </alternativeName>
    <alternativeName>
        <fullName evidence="8 11">Transcriptase subunit alpha</fullName>
    </alternativeName>
</protein>
<dbReference type="NCBIfam" id="NF003514">
    <property type="entry name" value="PRK05182.1-4"/>
    <property type="match status" value="1"/>
</dbReference>
<dbReference type="InterPro" id="IPR011262">
    <property type="entry name" value="DNA-dir_RNA_pol_insert"/>
</dbReference>
<comment type="similarity">
    <text evidence="1 11">Belongs to the RNA polymerase alpha chain family.</text>
</comment>
<evidence type="ECO:0000256" key="6">
    <source>
        <dbReference type="ARBA" id="ARBA00022695"/>
    </source>
</evidence>
<dbReference type="InterPro" id="IPR036603">
    <property type="entry name" value="RBP11-like"/>
</dbReference>
<dbReference type="SMART" id="SM00662">
    <property type="entry name" value="RPOLD"/>
    <property type="match status" value="1"/>
</dbReference>
<comment type="domain">
    <text evidence="11">The N-terminal domain is essential for RNAP assembly and basal transcription, whereas the C-terminal domain is involved in interaction with transcriptional regulators and with upstream promoter elements.</text>
</comment>
<feature type="region of interest" description="Alpha N-terminal domain (alpha-NTD)" evidence="11">
    <location>
        <begin position="1"/>
        <end position="223"/>
    </location>
</feature>
<dbReference type="Gene3D" id="2.170.120.12">
    <property type="entry name" value="DNA-directed RNA polymerase, insert domain"/>
    <property type="match status" value="1"/>
</dbReference>
<comment type="catalytic activity">
    <reaction evidence="10 11">
        <text>RNA(n) + a ribonucleoside 5'-triphosphate = RNA(n+1) + diphosphate</text>
        <dbReference type="Rhea" id="RHEA:21248"/>
        <dbReference type="Rhea" id="RHEA-COMP:14527"/>
        <dbReference type="Rhea" id="RHEA-COMP:17342"/>
        <dbReference type="ChEBI" id="CHEBI:33019"/>
        <dbReference type="ChEBI" id="CHEBI:61557"/>
        <dbReference type="ChEBI" id="CHEBI:140395"/>
        <dbReference type="EC" id="2.7.7.6"/>
    </reaction>
</comment>
<evidence type="ECO:0000313" key="15">
    <source>
        <dbReference type="Proteomes" id="UP001521911"/>
    </source>
</evidence>
<evidence type="ECO:0000256" key="11">
    <source>
        <dbReference type="HAMAP-Rule" id="MF_00059"/>
    </source>
</evidence>
<keyword evidence="7 11" id="KW-0804">Transcription</keyword>
<keyword evidence="4 11" id="KW-0240">DNA-directed RNA polymerase</keyword>